<reference evidence="2" key="1">
    <citation type="submission" date="2018-05" db="EMBL/GenBank/DDBJ databases">
        <authorList>
            <person name="Lanie J.A."/>
            <person name="Ng W.-L."/>
            <person name="Kazmierczak K.M."/>
            <person name="Andrzejewski T.M."/>
            <person name="Davidsen T.M."/>
            <person name="Wayne K.J."/>
            <person name="Tettelin H."/>
            <person name="Glass J.I."/>
            <person name="Rusch D."/>
            <person name="Podicherti R."/>
            <person name="Tsui H.-C.T."/>
            <person name="Winkler M.E."/>
        </authorList>
    </citation>
    <scope>NUCLEOTIDE SEQUENCE</scope>
</reference>
<feature type="non-terminal residue" evidence="2">
    <location>
        <position position="1"/>
    </location>
</feature>
<keyword evidence="1" id="KW-0812">Transmembrane</keyword>
<accession>A0A383EUP3</accession>
<proteinExistence type="predicted"/>
<dbReference type="AlphaFoldDB" id="A0A383EUP3"/>
<sequence length="69" mass="8037">VKEQRKDKIQQLLKNKYFKSMLIIVGTLFLFVFIDSVIYGISYDELTTTGSAILTVFILYHISNLFKTK</sequence>
<protein>
    <submittedName>
        <fullName evidence="2">Uncharacterized protein</fullName>
    </submittedName>
</protein>
<feature type="transmembrane region" description="Helical" evidence="1">
    <location>
        <begin position="47"/>
        <end position="66"/>
    </location>
</feature>
<keyword evidence="1" id="KW-1133">Transmembrane helix</keyword>
<dbReference type="EMBL" id="UINC01228473">
    <property type="protein sequence ID" value="SVE59798.1"/>
    <property type="molecule type" value="Genomic_DNA"/>
</dbReference>
<gene>
    <name evidence="2" type="ORF">METZ01_LOCUS512652</name>
</gene>
<keyword evidence="1" id="KW-0472">Membrane</keyword>
<feature type="transmembrane region" description="Helical" evidence="1">
    <location>
        <begin position="21"/>
        <end position="41"/>
    </location>
</feature>
<evidence type="ECO:0000256" key="1">
    <source>
        <dbReference type="SAM" id="Phobius"/>
    </source>
</evidence>
<name>A0A383EUP3_9ZZZZ</name>
<organism evidence="2">
    <name type="scientific">marine metagenome</name>
    <dbReference type="NCBI Taxonomy" id="408172"/>
    <lineage>
        <taxon>unclassified sequences</taxon>
        <taxon>metagenomes</taxon>
        <taxon>ecological metagenomes</taxon>
    </lineage>
</organism>
<evidence type="ECO:0000313" key="2">
    <source>
        <dbReference type="EMBL" id="SVE59798.1"/>
    </source>
</evidence>